<sequence length="303" mass="34997">MPGPLIVEQLPNPTTDFFIQPLLNTLGVTPERVGLGEPPPVTVLEGDSVIFVRYLSPRWRRWVEANKDRLGQIIFFMDDDLFDLKAHAGLPLHYRWKLYRLAWRHQQWLRKIGAQLWVSTPWMAEKYADWNPRVLQPGTPYGDPQPLKTLFYHGSESHSDEIRWLYPVVEAVLKQEPTLCFEIIGDSRVHSLFSALPRVYVLHPMTWQAYQALLSHPGRTIGLAPLLDNAFNSARSYTKFFDITRAGAAGIYADHPVYQSIVRHQHNGLLLPMDQQLWVEAILKLSRDDLYRQRILKNTGTPL</sequence>
<gene>
    <name evidence="1" type="ORF">GCM10022394_04170</name>
</gene>
<dbReference type="EMBL" id="BAABCX010000001">
    <property type="protein sequence ID" value="GAA3528176.1"/>
    <property type="molecule type" value="Genomic_DNA"/>
</dbReference>
<keyword evidence="2" id="KW-1185">Reference proteome</keyword>
<dbReference type="Proteomes" id="UP001500795">
    <property type="component" value="Unassembled WGS sequence"/>
</dbReference>
<accession>A0ABP6V6X4</accession>
<organism evidence="1 2">
    <name type="scientific">Zobellella aerophila</name>
    <dbReference type="NCBI Taxonomy" id="870480"/>
    <lineage>
        <taxon>Bacteria</taxon>
        <taxon>Pseudomonadati</taxon>
        <taxon>Pseudomonadota</taxon>
        <taxon>Gammaproteobacteria</taxon>
        <taxon>Aeromonadales</taxon>
        <taxon>Aeromonadaceae</taxon>
        <taxon>Zobellella</taxon>
    </lineage>
</organism>
<evidence type="ECO:0000313" key="1">
    <source>
        <dbReference type="EMBL" id="GAA3528176.1"/>
    </source>
</evidence>
<name>A0ABP6V6X4_9GAMM</name>
<evidence type="ECO:0000313" key="2">
    <source>
        <dbReference type="Proteomes" id="UP001500795"/>
    </source>
</evidence>
<evidence type="ECO:0008006" key="3">
    <source>
        <dbReference type="Google" id="ProtNLM"/>
    </source>
</evidence>
<reference evidence="2" key="1">
    <citation type="journal article" date="2019" name="Int. J. Syst. Evol. Microbiol.">
        <title>The Global Catalogue of Microorganisms (GCM) 10K type strain sequencing project: providing services to taxonomists for standard genome sequencing and annotation.</title>
        <authorList>
            <consortium name="The Broad Institute Genomics Platform"/>
            <consortium name="The Broad Institute Genome Sequencing Center for Infectious Disease"/>
            <person name="Wu L."/>
            <person name="Ma J."/>
        </authorList>
    </citation>
    <scope>NUCLEOTIDE SEQUENCE [LARGE SCALE GENOMIC DNA]</scope>
    <source>
        <strain evidence="2">JCM 17110</strain>
    </source>
</reference>
<proteinExistence type="predicted"/>
<comment type="caution">
    <text evidence="1">The sequence shown here is derived from an EMBL/GenBank/DDBJ whole genome shotgun (WGS) entry which is preliminary data.</text>
</comment>
<protein>
    <recommendedName>
        <fullName evidence="3">Glycosyltransferase family 1 protein</fullName>
    </recommendedName>
</protein>
<dbReference type="RefSeq" id="WP_344954248.1">
    <property type="nucleotide sequence ID" value="NZ_BAABCX010000001.1"/>
</dbReference>